<feature type="region of interest" description="Disordered" evidence="1">
    <location>
        <begin position="48"/>
        <end position="82"/>
    </location>
</feature>
<evidence type="ECO:0000313" key="3">
    <source>
        <dbReference type="EMBL" id="PVH38944.1"/>
    </source>
</evidence>
<dbReference type="EMBL" id="CM008050">
    <property type="protein sequence ID" value="PVH38944.1"/>
    <property type="molecule type" value="Genomic_DNA"/>
</dbReference>
<feature type="chain" id="PRO_5015787955" evidence="2">
    <location>
        <begin position="31"/>
        <end position="82"/>
    </location>
</feature>
<dbReference type="Proteomes" id="UP000243499">
    <property type="component" value="Chromosome 5"/>
</dbReference>
<evidence type="ECO:0000256" key="1">
    <source>
        <dbReference type="SAM" id="MobiDB-lite"/>
    </source>
</evidence>
<organism evidence="3">
    <name type="scientific">Panicum hallii</name>
    <dbReference type="NCBI Taxonomy" id="206008"/>
    <lineage>
        <taxon>Eukaryota</taxon>
        <taxon>Viridiplantae</taxon>
        <taxon>Streptophyta</taxon>
        <taxon>Embryophyta</taxon>
        <taxon>Tracheophyta</taxon>
        <taxon>Spermatophyta</taxon>
        <taxon>Magnoliopsida</taxon>
        <taxon>Liliopsida</taxon>
        <taxon>Poales</taxon>
        <taxon>Poaceae</taxon>
        <taxon>PACMAD clade</taxon>
        <taxon>Panicoideae</taxon>
        <taxon>Panicodae</taxon>
        <taxon>Paniceae</taxon>
        <taxon>Panicinae</taxon>
        <taxon>Panicum</taxon>
        <taxon>Panicum sect. Panicum</taxon>
    </lineage>
</organism>
<dbReference type="AlphaFoldDB" id="A0A2T8IMN5"/>
<reference evidence="3" key="1">
    <citation type="submission" date="2018-04" db="EMBL/GenBank/DDBJ databases">
        <title>WGS assembly of Panicum hallii.</title>
        <authorList>
            <person name="Lovell J."/>
            <person name="Jenkins J."/>
            <person name="Lowry D."/>
            <person name="Mamidi S."/>
            <person name="Sreedasyam A."/>
            <person name="Weng X."/>
            <person name="Barry K."/>
            <person name="Bonette J."/>
            <person name="Campitelli B."/>
            <person name="Daum C."/>
            <person name="Gordon S."/>
            <person name="Gould B."/>
            <person name="Lipzen A."/>
            <person name="Macqueen A."/>
            <person name="Palacio-Mejia J."/>
            <person name="Plott C."/>
            <person name="Shakirov E."/>
            <person name="Shu S."/>
            <person name="Yoshinaga Y."/>
            <person name="Zane M."/>
            <person name="Rokhsar D."/>
            <person name="Grimwood J."/>
            <person name="Schmutz J."/>
            <person name="Juenger T."/>
        </authorList>
    </citation>
    <scope>NUCLEOTIDE SEQUENCE [LARGE SCALE GENOMIC DNA]</scope>
    <source>
        <strain evidence="3">FIL2</strain>
    </source>
</reference>
<name>A0A2T8IMN5_9POAL</name>
<proteinExistence type="predicted"/>
<dbReference type="Gramene" id="PVH38944">
    <property type="protein sequence ID" value="PVH38944"/>
    <property type="gene ID" value="PAHAL_5G394500"/>
</dbReference>
<accession>A0A2T8IMN5</accession>
<keyword evidence="2" id="KW-0732">Signal</keyword>
<sequence length="82" mass="8123">MAKPSASTSAAIAMAVLLLASYAVPPVVHGARHVTAAVVRAPAARSNAGRVAAPRGHTALFSTNPGPSNPKGHNKPPLAGDP</sequence>
<gene>
    <name evidence="3" type="ORF">PAHAL_5G394500</name>
</gene>
<feature type="signal peptide" evidence="2">
    <location>
        <begin position="1"/>
        <end position="30"/>
    </location>
</feature>
<protein>
    <submittedName>
        <fullName evidence="3">Uncharacterized protein</fullName>
    </submittedName>
</protein>
<evidence type="ECO:0000256" key="2">
    <source>
        <dbReference type="SAM" id="SignalP"/>
    </source>
</evidence>